<keyword evidence="3 8" id="KW-0418">Kinase</keyword>
<keyword evidence="1 8" id="KW-0808">Transferase</keyword>
<dbReference type="Gene3D" id="1.25.40.10">
    <property type="entry name" value="Tetratricopeptide repeat domain"/>
    <property type="match status" value="2"/>
</dbReference>
<feature type="domain" description="Protein kinase" evidence="7">
    <location>
        <begin position="70"/>
        <end position="368"/>
    </location>
</feature>
<dbReference type="Gene3D" id="3.30.200.20">
    <property type="entry name" value="Phosphorylase Kinase, domain 1"/>
    <property type="match status" value="1"/>
</dbReference>
<reference evidence="8 9" key="1">
    <citation type="submission" date="2023-03" db="EMBL/GenBank/DDBJ databases">
        <title>Paludisphaera mucosa sp. nov. a novel planctomycete from northern fen.</title>
        <authorList>
            <person name="Ivanova A."/>
        </authorList>
    </citation>
    <scope>NUCLEOTIDE SEQUENCE [LARGE SCALE GENOMIC DNA]</scope>
    <source>
        <strain evidence="8 9">Pla2</strain>
    </source>
</reference>
<dbReference type="InterPro" id="IPR008271">
    <property type="entry name" value="Ser/Thr_kinase_AS"/>
</dbReference>
<evidence type="ECO:0000313" key="9">
    <source>
        <dbReference type="Proteomes" id="UP001216907"/>
    </source>
</evidence>
<dbReference type="InterPro" id="IPR019734">
    <property type="entry name" value="TPR_rpt"/>
</dbReference>
<dbReference type="Pfam" id="PF00069">
    <property type="entry name" value="Pkinase"/>
    <property type="match status" value="1"/>
</dbReference>
<evidence type="ECO:0000313" key="8">
    <source>
        <dbReference type="EMBL" id="MDG3005951.1"/>
    </source>
</evidence>
<dbReference type="EC" id="2.7.11.1" evidence="8"/>
<evidence type="ECO:0000256" key="3">
    <source>
        <dbReference type="ARBA" id="ARBA00022777"/>
    </source>
</evidence>
<dbReference type="EMBL" id="JARRAG010000002">
    <property type="protein sequence ID" value="MDG3005951.1"/>
    <property type="molecule type" value="Genomic_DNA"/>
</dbReference>
<feature type="repeat" description="TPR" evidence="5">
    <location>
        <begin position="827"/>
        <end position="860"/>
    </location>
</feature>
<dbReference type="SUPFAM" id="SSF48452">
    <property type="entry name" value="TPR-like"/>
    <property type="match status" value="1"/>
</dbReference>
<feature type="region of interest" description="Disordered" evidence="6">
    <location>
        <begin position="984"/>
        <end position="1004"/>
    </location>
</feature>
<dbReference type="PANTHER" id="PTHR43289:SF6">
    <property type="entry name" value="SERINE_THREONINE-PROTEIN KINASE NEKL-3"/>
    <property type="match status" value="1"/>
</dbReference>
<dbReference type="Pfam" id="PF13181">
    <property type="entry name" value="TPR_8"/>
    <property type="match status" value="2"/>
</dbReference>
<dbReference type="CDD" id="cd14014">
    <property type="entry name" value="STKc_PknB_like"/>
    <property type="match status" value="1"/>
</dbReference>
<comment type="caution">
    <text evidence="8">The sequence shown here is derived from an EMBL/GenBank/DDBJ whole genome shotgun (WGS) entry which is preliminary data.</text>
</comment>
<dbReference type="SMART" id="SM00028">
    <property type="entry name" value="TPR"/>
    <property type="match status" value="3"/>
</dbReference>
<dbReference type="PROSITE" id="PS50005">
    <property type="entry name" value="TPR"/>
    <property type="match status" value="2"/>
</dbReference>
<dbReference type="PROSITE" id="PS50011">
    <property type="entry name" value="PROTEIN_KINASE_DOM"/>
    <property type="match status" value="1"/>
</dbReference>
<evidence type="ECO:0000259" key="7">
    <source>
        <dbReference type="PROSITE" id="PS50011"/>
    </source>
</evidence>
<dbReference type="Gene3D" id="1.10.510.10">
    <property type="entry name" value="Transferase(Phosphotransferase) domain 1"/>
    <property type="match status" value="1"/>
</dbReference>
<evidence type="ECO:0000256" key="2">
    <source>
        <dbReference type="ARBA" id="ARBA00022741"/>
    </source>
</evidence>
<evidence type="ECO:0000256" key="4">
    <source>
        <dbReference type="ARBA" id="ARBA00022840"/>
    </source>
</evidence>
<feature type="compositionally biased region" description="Polar residues" evidence="6">
    <location>
        <begin position="995"/>
        <end position="1004"/>
    </location>
</feature>
<sequence>MPDDASVDDEDATGAFAPGGPGGPLAALAAPIGPLSRVHLPDAEAAGAVTPVVQPSSPEMPAPADRSARVQLLGEIARGGMGAVLKGCDPDLGRDLAVKVLLEKHRDEPDLIRRFVEEAQIAGQLQHPGVVPVYELGCFSDARPYFTMKLVKGRTLAQLLADRPTVDDDRPRFLAIFGQAAQTAAYAHARGVIHRDLKPSNVMVGSFGEVQVMDWGLAKVLPRGGAADDAAAGREAPPGQETVIATARSAADPAEDLSRAGSVLGTPSYMAPEQARGEVEDVDARADVFALGWILCEILTGRPAFTGRTSAEIQRKAARADLADASARLDACGADGELVELARACLAARADDRPSDAGVVADRLGTYLAGVEERLRAAELARAAEAARAEEALRTAEASEARARAERRARRTTAALAASVVALGVLSGGGAAWMQGQRALRAAAVNRAVNEALGETMRLRGVAQSAGPDPGRWEAALAEARRAADLLEQGEADASLRPRVEAALQFLRRSRDEAAALVERDRVDRLLLADLTDARLHGSTAHYEAFDDTYARAFRAAGIDVDRSPPEAVGAWIAARSRPAEIASYLDAWSIPRAQVGPKDGRRPKGHLIKAARLADPDPWRDVLRVGHLGDLAALRALADDAAGLERRSVVDLNLLILLLKSFDEARADRVRDIAWRLHPGDFWLNIELLHRHGEARPASPEQERWRLEDRLRYQSILLSMSPGPGGFQLLGDTLRSLGRRAEAVGAYREAIRRDPNHGEALVRLGPPLADDGEREEGLAMIRRAAHPGASAVTYFYVGNALAHLGLLEEAAEANCEAVRLDGDRLGSSIFNLGYLLRDLGRYEEAAETFRRASHLARAEDRPDQVRLAEDGLRGVDVRRSLVARLPGLHAGADRPKDDAELFELAGVFHDRGLNAAGARFFEAALGAAPGPRGSRGTWRATSSIAGTPPASRLWPVADEERMNRLRDRPSVNDCDPWPWIGSGISSGSAASASNTARPTSVGG</sequence>
<keyword evidence="5" id="KW-0802">TPR repeat</keyword>
<protein>
    <submittedName>
        <fullName evidence="8">Serine/threonine-protein kinase</fullName>
        <ecNumber evidence="8">2.7.11.1</ecNumber>
    </submittedName>
</protein>
<keyword evidence="2" id="KW-0547">Nucleotide-binding</keyword>
<accession>A0ABT6FEN1</accession>
<evidence type="ECO:0000256" key="6">
    <source>
        <dbReference type="SAM" id="MobiDB-lite"/>
    </source>
</evidence>
<keyword evidence="9" id="KW-1185">Reference proteome</keyword>
<name>A0ABT6FEN1_9BACT</name>
<dbReference type="Proteomes" id="UP001216907">
    <property type="component" value="Unassembled WGS sequence"/>
</dbReference>
<dbReference type="InterPro" id="IPR011990">
    <property type="entry name" value="TPR-like_helical_dom_sf"/>
</dbReference>
<evidence type="ECO:0000256" key="5">
    <source>
        <dbReference type="PROSITE-ProRule" id="PRU00339"/>
    </source>
</evidence>
<dbReference type="SUPFAM" id="SSF56112">
    <property type="entry name" value="Protein kinase-like (PK-like)"/>
    <property type="match status" value="1"/>
</dbReference>
<gene>
    <name evidence="8" type="ORF">PZE19_19400</name>
</gene>
<evidence type="ECO:0000256" key="1">
    <source>
        <dbReference type="ARBA" id="ARBA00022679"/>
    </source>
</evidence>
<dbReference type="PANTHER" id="PTHR43289">
    <property type="entry name" value="MITOGEN-ACTIVATED PROTEIN KINASE KINASE KINASE 20-RELATED"/>
    <property type="match status" value="1"/>
</dbReference>
<proteinExistence type="predicted"/>
<feature type="region of interest" description="Disordered" evidence="6">
    <location>
        <begin position="248"/>
        <end position="268"/>
    </location>
</feature>
<feature type="compositionally biased region" description="Acidic residues" evidence="6">
    <location>
        <begin position="1"/>
        <end position="12"/>
    </location>
</feature>
<dbReference type="InterPro" id="IPR011009">
    <property type="entry name" value="Kinase-like_dom_sf"/>
</dbReference>
<feature type="repeat" description="TPR" evidence="5">
    <location>
        <begin position="725"/>
        <end position="758"/>
    </location>
</feature>
<feature type="region of interest" description="Disordered" evidence="6">
    <location>
        <begin position="1"/>
        <end position="28"/>
    </location>
</feature>
<dbReference type="PROSITE" id="PS00108">
    <property type="entry name" value="PROTEIN_KINASE_ST"/>
    <property type="match status" value="1"/>
</dbReference>
<feature type="compositionally biased region" description="Low complexity" evidence="6">
    <location>
        <begin position="984"/>
        <end position="994"/>
    </location>
</feature>
<dbReference type="GO" id="GO:0004674">
    <property type="term" value="F:protein serine/threonine kinase activity"/>
    <property type="evidence" value="ECO:0007669"/>
    <property type="project" value="UniProtKB-EC"/>
</dbReference>
<dbReference type="SMART" id="SM00220">
    <property type="entry name" value="S_TKc"/>
    <property type="match status" value="1"/>
</dbReference>
<dbReference type="RefSeq" id="WP_277862264.1">
    <property type="nucleotide sequence ID" value="NZ_JARRAG010000002.1"/>
</dbReference>
<dbReference type="InterPro" id="IPR000719">
    <property type="entry name" value="Prot_kinase_dom"/>
</dbReference>
<feature type="region of interest" description="Disordered" evidence="6">
    <location>
        <begin position="932"/>
        <end position="952"/>
    </location>
</feature>
<organism evidence="8 9">
    <name type="scientific">Paludisphaera mucosa</name>
    <dbReference type="NCBI Taxonomy" id="3030827"/>
    <lineage>
        <taxon>Bacteria</taxon>
        <taxon>Pseudomonadati</taxon>
        <taxon>Planctomycetota</taxon>
        <taxon>Planctomycetia</taxon>
        <taxon>Isosphaerales</taxon>
        <taxon>Isosphaeraceae</taxon>
        <taxon>Paludisphaera</taxon>
    </lineage>
</organism>
<keyword evidence="4" id="KW-0067">ATP-binding</keyword>